<comment type="similarity">
    <text evidence="2">Belongs to the FAD-binding oxidoreductase/transferase type 4 family.</text>
</comment>
<dbReference type="EMBL" id="CAFBOS010000216">
    <property type="protein sequence ID" value="CAB5018887.1"/>
    <property type="molecule type" value="Genomic_DNA"/>
</dbReference>
<protein>
    <submittedName>
        <fullName evidence="9">Unannotated protein</fullName>
    </submittedName>
</protein>
<dbReference type="Gene3D" id="1.10.45.10">
    <property type="entry name" value="Vanillyl-alcohol Oxidase, Chain A, domain 4"/>
    <property type="match status" value="1"/>
</dbReference>
<evidence type="ECO:0000256" key="5">
    <source>
        <dbReference type="ARBA" id="ARBA00023002"/>
    </source>
</evidence>
<dbReference type="GO" id="GO:0016491">
    <property type="term" value="F:oxidoreductase activity"/>
    <property type="evidence" value="ECO:0007669"/>
    <property type="project" value="UniProtKB-KW"/>
</dbReference>
<dbReference type="PROSITE" id="PS51387">
    <property type="entry name" value="FAD_PCMH"/>
    <property type="match status" value="1"/>
</dbReference>
<dbReference type="InterPro" id="IPR016166">
    <property type="entry name" value="FAD-bd_PCMH"/>
</dbReference>
<dbReference type="FunFam" id="1.10.45.10:FF:000001">
    <property type="entry name" value="D-lactate dehydrogenase mitochondrial"/>
    <property type="match status" value="1"/>
</dbReference>
<dbReference type="InterPro" id="IPR016164">
    <property type="entry name" value="FAD-linked_Oxase-like_C"/>
</dbReference>
<comment type="cofactor">
    <cofactor evidence="1">
        <name>FAD</name>
        <dbReference type="ChEBI" id="CHEBI:57692"/>
    </cofactor>
</comment>
<evidence type="ECO:0000256" key="3">
    <source>
        <dbReference type="ARBA" id="ARBA00022630"/>
    </source>
</evidence>
<name>A0A6J7QMM6_9ZZZZ</name>
<evidence type="ECO:0000259" key="6">
    <source>
        <dbReference type="PROSITE" id="PS51387"/>
    </source>
</evidence>
<dbReference type="EMBL" id="CAFBMH010000007">
    <property type="protein sequence ID" value="CAB4892140.1"/>
    <property type="molecule type" value="Genomic_DNA"/>
</dbReference>
<dbReference type="InterPro" id="IPR051264">
    <property type="entry name" value="FAD-oxidored/transferase_4"/>
</dbReference>
<feature type="domain" description="FAD-binding PCMH-type" evidence="6">
    <location>
        <begin position="44"/>
        <end position="223"/>
    </location>
</feature>
<dbReference type="InterPro" id="IPR016167">
    <property type="entry name" value="FAD-bd_PCMH_sub1"/>
</dbReference>
<dbReference type="Gene3D" id="3.30.43.10">
    <property type="entry name" value="Uridine Diphospho-n-acetylenolpyruvylglucosamine Reductase, domain 2"/>
    <property type="match status" value="1"/>
</dbReference>
<organism evidence="9">
    <name type="scientific">freshwater metagenome</name>
    <dbReference type="NCBI Taxonomy" id="449393"/>
    <lineage>
        <taxon>unclassified sequences</taxon>
        <taxon>metagenomes</taxon>
        <taxon>ecological metagenomes</taxon>
    </lineage>
</organism>
<keyword evidence="4" id="KW-0274">FAD</keyword>
<gene>
    <name evidence="7" type="ORF">UFOPK2754_00653</name>
    <name evidence="8" type="ORF">UFOPK3543_00346</name>
    <name evidence="9" type="ORF">UFOPK3967_02638</name>
</gene>
<keyword evidence="3" id="KW-0285">Flavoprotein</keyword>
<evidence type="ECO:0000256" key="2">
    <source>
        <dbReference type="ARBA" id="ARBA00008000"/>
    </source>
</evidence>
<keyword evidence="5" id="KW-0560">Oxidoreductase</keyword>
<dbReference type="Gene3D" id="3.30.465.10">
    <property type="match status" value="1"/>
</dbReference>
<dbReference type="AlphaFoldDB" id="A0A6J7QMM6"/>
<dbReference type="InterPro" id="IPR004113">
    <property type="entry name" value="FAD-bd_oxidored_4_C"/>
</dbReference>
<dbReference type="Pfam" id="PF01565">
    <property type="entry name" value="FAD_binding_4"/>
    <property type="match status" value="1"/>
</dbReference>
<dbReference type="Gene3D" id="3.30.70.2190">
    <property type="match status" value="1"/>
</dbReference>
<evidence type="ECO:0000256" key="4">
    <source>
        <dbReference type="ARBA" id="ARBA00022827"/>
    </source>
</evidence>
<sequence>MRHDGAMASPVIDLDELVPIVGAENVLRDPEVLAGYAIDWTRRVQGAPSAVVRPGSTAEVAAVLAWADARTLAVVPQGGNTGLVGGAIASAGQLCLQLTRLDALEPVDVLSAQVTVGAGVTLDALQLAARRVGLRFPVDLAARSAATVGGMVATNAGGLHVIRHGPMRAQVVGIEAVLANGTVIGDLRGLLKDNTGYHFPSLLCGSEGTLAVITRVRVQLVAPDAEQAVALLAFDSADDALAAAAALRHALADVSAIELVLADGVDLVCRSFELAPPFDPPAAVLLLVEASGPAGVLERFAAAVASLTGVLDAKVADDAERSAVLWRYRERHTEAIALLGVTHKLDVTLPLRRLAGFLSEVRALIERERPEASLWLFGHAGDGNVHVNITGVAADDEEIDGQVLELVARSGGSISAEHGIGRTKRAFLHLNRTDGEIATMRAIKHALDRNGTLSPGVLLP</sequence>
<dbReference type="InterPro" id="IPR016169">
    <property type="entry name" value="FAD-bd_PCMH_sub2"/>
</dbReference>
<dbReference type="InterPro" id="IPR016171">
    <property type="entry name" value="Vanillyl_alc_oxidase_C-sub2"/>
</dbReference>
<dbReference type="PANTHER" id="PTHR43716:SF1">
    <property type="entry name" value="D-2-HYDROXYGLUTARATE DEHYDROGENASE, MITOCHONDRIAL"/>
    <property type="match status" value="1"/>
</dbReference>
<dbReference type="GO" id="GO:0022904">
    <property type="term" value="P:respiratory electron transport chain"/>
    <property type="evidence" value="ECO:0007669"/>
    <property type="project" value="TreeGrafter"/>
</dbReference>
<dbReference type="GO" id="GO:0071949">
    <property type="term" value="F:FAD binding"/>
    <property type="evidence" value="ECO:0007669"/>
    <property type="project" value="InterPro"/>
</dbReference>
<evidence type="ECO:0000313" key="8">
    <source>
        <dbReference type="EMBL" id="CAB4892140.1"/>
    </source>
</evidence>
<evidence type="ECO:0000256" key="1">
    <source>
        <dbReference type="ARBA" id="ARBA00001974"/>
    </source>
</evidence>
<reference evidence="9" key="1">
    <citation type="submission" date="2020-05" db="EMBL/GenBank/DDBJ databases">
        <authorList>
            <person name="Chiriac C."/>
            <person name="Salcher M."/>
            <person name="Ghai R."/>
            <person name="Kavagutti S V."/>
        </authorList>
    </citation>
    <scope>NUCLEOTIDE SEQUENCE</scope>
</reference>
<dbReference type="SUPFAM" id="SSF56176">
    <property type="entry name" value="FAD-binding/transporter-associated domain-like"/>
    <property type="match status" value="1"/>
</dbReference>
<dbReference type="Pfam" id="PF02913">
    <property type="entry name" value="FAD-oxidase_C"/>
    <property type="match status" value="1"/>
</dbReference>
<accession>A0A6J7QMM6</accession>
<dbReference type="SUPFAM" id="SSF55103">
    <property type="entry name" value="FAD-linked oxidases, C-terminal domain"/>
    <property type="match status" value="1"/>
</dbReference>
<evidence type="ECO:0000313" key="7">
    <source>
        <dbReference type="EMBL" id="CAB4733592.1"/>
    </source>
</evidence>
<evidence type="ECO:0000313" key="9">
    <source>
        <dbReference type="EMBL" id="CAB5018887.1"/>
    </source>
</evidence>
<dbReference type="InterPro" id="IPR006094">
    <property type="entry name" value="Oxid_FAD_bind_N"/>
</dbReference>
<dbReference type="EMBL" id="CAEZYR010000016">
    <property type="protein sequence ID" value="CAB4733592.1"/>
    <property type="molecule type" value="Genomic_DNA"/>
</dbReference>
<dbReference type="InterPro" id="IPR036318">
    <property type="entry name" value="FAD-bd_PCMH-like_sf"/>
</dbReference>
<dbReference type="PANTHER" id="PTHR43716">
    <property type="entry name" value="D-2-HYDROXYGLUTARATE DEHYDROGENASE, MITOCHONDRIAL"/>
    <property type="match status" value="1"/>
</dbReference>
<proteinExistence type="inferred from homology"/>
<dbReference type="Gene3D" id="3.30.70.2740">
    <property type="match status" value="1"/>
</dbReference>